<dbReference type="AlphaFoldDB" id="A0A059GC34"/>
<keyword evidence="2" id="KW-1185">Reference proteome</keyword>
<organism evidence="1 2">
    <name type="scientific">Hyphomonas oceanitis SCH89</name>
    <dbReference type="NCBI Taxonomy" id="1280953"/>
    <lineage>
        <taxon>Bacteria</taxon>
        <taxon>Pseudomonadati</taxon>
        <taxon>Pseudomonadota</taxon>
        <taxon>Alphaproteobacteria</taxon>
        <taxon>Hyphomonadales</taxon>
        <taxon>Hyphomonadaceae</taxon>
        <taxon>Hyphomonas</taxon>
    </lineage>
</organism>
<accession>A0A059GC34</accession>
<dbReference type="Proteomes" id="UP000024942">
    <property type="component" value="Unassembled WGS sequence"/>
</dbReference>
<sequence length="125" mass="14119">MSDYSLFRPMQGLPWYLLAIWPLIYFRIQRLMAWFQVNGGPGSQMFWGLSKTGRVVLIRASDDLSGHRSGCFRAPVSPRLRLALTDETSSPCPLRRQGRRIPASRTPAPLPAQGVRAYLLPLPHT</sequence>
<evidence type="ECO:0000313" key="1">
    <source>
        <dbReference type="EMBL" id="KDA04145.1"/>
    </source>
</evidence>
<dbReference type="EMBL" id="ARYL01000002">
    <property type="protein sequence ID" value="KDA04145.1"/>
    <property type="molecule type" value="Genomic_DNA"/>
</dbReference>
<name>A0A059GC34_9PROT</name>
<reference evidence="1 2" key="1">
    <citation type="journal article" date="2014" name="Antonie Van Leeuwenhoek">
        <title>Hyphomonas beringensis sp. nov. and Hyphomonas chukchiensis sp. nov., isolated from surface seawater of the Bering Sea and Chukchi Sea.</title>
        <authorList>
            <person name="Li C."/>
            <person name="Lai Q."/>
            <person name="Li G."/>
            <person name="Dong C."/>
            <person name="Wang J."/>
            <person name="Liao Y."/>
            <person name="Shao Z."/>
        </authorList>
    </citation>
    <scope>NUCLEOTIDE SEQUENCE [LARGE SCALE GENOMIC DNA]</scope>
    <source>
        <strain evidence="1 2">SCH89</strain>
    </source>
</reference>
<dbReference type="OrthoDB" id="7620582at2"/>
<proteinExistence type="predicted"/>
<gene>
    <name evidence="1" type="ORF">HOC_02376</name>
</gene>
<dbReference type="STRING" id="1280953.HOC_02376"/>
<protein>
    <submittedName>
        <fullName evidence="1">Uncharacterized protein</fullName>
    </submittedName>
</protein>
<comment type="caution">
    <text evidence="1">The sequence shown here is derived from an EMBL/GenBank/DDBJ whole genome shotgun (WGS) entry which is preliminary data.</text>
</comment>
<dbReference type="RefSeq" id="WP_035535591.1">
    <property type="nucleotide sequence ID" value="NZ_ARYL01000002.1"/>
</dbReference>
<evidence type="ECO:0000313" key="2">
    <source>
        <dbReference type="Proteomes" id="UP000024942"/>
    </source>
</evidence>